<feature type="binding site" evidence="12">
    <location>
        <position position="119"/>
    </location>
    <ligand>
        <name>[4Fe-4S] cluster</name>
        <dbReference type="ChEBI" id="CHEBI:49883"/>
        <note>4Fe-4S-S-AdoMet</note>
    </ligand>
</feature>
<dbReference type="AlphaFoldDB" id="A0A848B9U7"/>
<dbReference type="Proteomes" id="UP000543804">
    <property type="component" value="Unassembled WGS sequence"/>
</dbReference>
<sequence length="351" mass="38706">MKKNLFGLTVEALGEMLSPLQVPAFRAKQIAAWLYQRGASSFAEMTNLPKQLRAALDEKFTISTARQKAALHSADGKTSKFLLEFADGTAVESVLMRQPYGNSICISTQAGCNMGCAFCASTLHGMARDLTAGEMLAQVLFIERFLSQENGKVDTMVLMGSGEPLMNYDQVLSFLHLVHAPYVLGMSYRSITLSTSGIVPRIYALAEEGIPISLSISLHAPEDALRSRLMPINRKYPLAEVVAAGKAYGDKTKRRVTYEYILIDGVNDSLEQARLLARLLRGQLASVNLIPINPVVERHLLRPSQQRVEAFEQCLDAHHIAVTVRREMGADINAACGQLRNRHLPQAHDVR</sequence>
<comment type="caution">
    <text evidence="14">The sequence shown here is derived from an EMBL/GenBank/DDBJ whole genome shotgun (WGS) entry which is preliminary data.</text>
</comment>
<feature type="binding site" evidence="12">
    <location>
        <position position="116"/>
    </location>
    <ligand>
        <name>[4Fe-4S] cluster</name>
        <dbReference type="ChEBI" id="CHEBI:49883"/>
        <note>4Fe-4S-S-AdoMet</note>
    </ligand>
</feature>
<keyword evidence="6 12" id="KW-0808">Transferase</keyword>
<evidence type="ECO:0000256" key="2">
    <source>
        <dbReference type="ARBA" id="ARBA00022485"/>
    </source>
</evidence>
<dbReference type="CDD" id="cd01335">
    <property type="entry name" value="Radical_SAM"/>
    <property type="match status" value="1"/>
</dbReference>
<protein>
    <recommendedName>
        <fullName evidence="12">Probable dual-specificity RNA methyltransferase RlmN</fullName>
        <ecNumber evidence="12">2.1.1.192</ecNumber>
    </recommendedName>
    <alternativeName>
        <fullName evidence="12">23S rRNA (adenine(2503)-C(2))-methyltransferase</fullName>
    </alternativeName>
    <alternativeName>
        <fullName evidence="12">23S rRNA m2A2503 methyltransferase</fullName>
    </alternativeName>
    <alternativeName>
        <fullName evidence="12">Ribosomal RNA large subunit methyltransferase N</fullName>
    </alternativeName>
    <alternativeName>
        <fullName evidence="12">tRNA (adenine(37)-C(2))-methyltransferase</fullName>
    </alternativeName>
    <alternativeName>
        <fullName evidence="12">tRNA m2A37 methyltransferase</fullName>
    </alternativeName>
</protein>
<evidence type="ECO:0000256" key="12">
    <source>
        <dbReference type="HAMAP-Rule" id="MF_01849"/>
    </source>
</evidence>
<dbReference type="GO" id="GO:0000049">
    <property type="term" value="F:tRNA binding"/>
    <property type="evidence" value="ECO:0007669"/>
    <property type="project" value="UniProtKB-UniRule"/>
</dbReference>
<comment type="catalytic activity">
    <reaction evidence="12">
        <text>adenosine(2503) in 23S rRNA + 2 reduced [2Fe-2S]-[ferredoxin] + 2 S-adenosyl-L-methionine = 2-methyladenosine(2503) in 23S rRNA + 5'-deoxyadenosine + L-methionine + 2 oxidized [2Fe-2S]-[ferredoxin] + S-adenosyl-L-homocysteine</text>
        <dbReference type="Rhea" id="RHEA:42916"/>
        <dbReference type="Rhea" id="RHEA-COMP:10000"/>
        <dbReference type="Rhea" id="RHEA-COMP:10001"/>
        <dbReference type="Rhea" id="RHEA-COMP:10152"/>
        <dbReference type="Rhea" id="RHEA-COMP:10282"/>
        <dbReference type="ChEBI" id="CHEBI:17319"/>
        <dbReference type="ChEBI" id="CHEBI:33737"/>
        <dbReference type="ChEBI" id="CHEBI:33738"/>
        <dbReference type="ChEBI" id="CHEBI:57844"/>
        <dbReference type="ChEBI" id="CHEBI:57856"/>
        <dbReference type="ChEBI" id="CHEBI:59789"/>
        <dbReference type="ChEBI" id="CHEBI:74411"/>
        <dbReference type="ChEBI" id="CHEBI:74497"/>
        <dbReference type="EC" id="2.1.1.192"/>
    </reaction>
</comment>
<evidence type="ECO:0000256" key="7">
    <source>
        <dbReference type="ARBA" id="ARBA00022691"/>
    </source>
</evidence>
<dbReference type="SFLD" id="SFLDF00275">
    <property type="entry name" value="adenosine_C2_methyltransferase"/>
    <property type="match status" value="1"/>
</dbReference>
<comment type="catalytic activity">
    <reaction evidence="12">
        <text>adenosine(37) in tRNA + 2 reduced [2Fe-2S]-[ferredoxin] + 2 S-adenosyl-L-methionine = 2-methyladenosine(37) in tRNA + 5'-deoxyadenosine + L-methionine + 2 oxidized [2Fe-2S]-[ferredoxin] + S-adenosyl-L-homocysteine</text>
        <dbReference type="Rhea" id="RHEA:43332"/>
        <dbReference type="Rhea" id="RHEA-COMP:10000"/>
        <dbReference type="Rhea" id="RHEA-COMP:10001"/>
        <dbReference type="Rhea" id="RHEA-COMP:10162"/>
        <dbReference type="Rhea" id="RHEA-COMP:10485"/>
        <dbReference type="ChEBI" id="CHEBI:17319"/>
        <dbReference type="ChEBI" id="CHEBI:33737"/>
        <dbReference type="ChEBI" id="CHEBI:33738"/>
        <dbReference type="ChEBI" id="CHEBI:57844"/>
        <dbReference type="ChEBI" id="CHEBI:57856"/>
        <dbReference type="ChEBI" id="CHEBI:59789"/>
        <dbReference type="ChEBI" id="CHEBI:74411"/>
        <dbReference type="ChEBI" id="CHEBI:74497"/>
        <dbReference type="EC" id="2.1.1.192"/>
    </reaction>
</comment>
<feature type="binding site" evidence="12">
    <location>
        <position position="194"/>
    </location>
    <ligand>
        <name>S-adenosyl-L-methionine</name>
        <dbReference type="ChEBI" id="CHEBI:59789"/>
    </ligand>
</feature>
<dbReference type="InterPro" id="IPR058240">
    <property type="entry name" value="rSAM_sf"/>
</dbReference>
<dbReference type="GO" id="GO:0019843">
    <property type="term" value="F:rRNA binding"/>
    <property type="evidence" value="ECO:0007669"/>
    <property type="project" value="UniProtKB-UniRule"/>
</dbReference>
<dbReference type="GO" id="GO:0030488">
    <property type="term" value="P:tRNA methylation"/>
    <property type="evidence" value="ECO:0007669"/>
    <property type="project" value="UniProtKB-UniRule"/>
</dbReference>
<keyword evidence="8 12" id="KW-0819">tRNA processing</keyword>
<keyword evidence="9 12" id="KW-0479">Metal-binding</keyword>
<feature type="active site" description="Proton acceptor" evidence="12">
    <location>
        <position position="92"/>
    </location>
</feature>
<evidence type="ECO:0000256" key="9">
    <source>
        <dbReference type="ARBA" id="ARBA00022723"/>
    </source>
</evidence>
<dbReference type="PANTHER" id="PTHR30544:SF5">
    <property type="entry name" value="RADICAL SAM CORE DOMAIN-CONTAINING PROTEIN"/>
    <property type="match status" value="1"/>
</dbReference>
<dbReference type="GO" id="GO:0046872">
    <property type="term" value="F:metal ion binding"/>
    <property type="evidence" value="ECO:0007669"/>
    <property type="project" value="UniProtKB-KW"/>
</dbReference>
<feature type="binding site" evidence="12">
    <location>
        <begin position="217"/>
        <end position="219"/>
    </location>
    <ligand>
        <name>S-adenosyl-L-methionine</name>
        <dbReference type="ChEBI" id="CHEBI:59789"/>
    </ligand>
</feature>
<dbReference type="Pfam" id="PF21016">
    <property type="entry name" value="RlmN_N"/>
    <property type="match status" value="1"/>
</dbReference>
<dbReference type="InterPro" id="IPR013785">
    <property type="entry name" value="Aldolase_TIM"/>
</dbReference>
<dbReference type="GO" id="GO:0005737">
    <property type="term" value="C:cytoplasm"/>
    <property type="evidence" value="ECO:0007669"/>
    <property type="project" value="UniProtKB-SubCell"/>
</dbReference>
<keyword evidence="15" id="KW-1185">Reference proteome</keyword>
<dbReference type="GO" id="GO:0051539">
    <property type="term" value="F:4 iron, 4 sulfur cluster binding"/>
    <property type="evidence" value="ECO:0007669"/>
    <property type="project" value="UniProtKB-UniRule"/>
</dbReference>
<dbReference type="SFLD" id="SFLDG01062">
    <property type="entry name" value="methyltransferase_(Class_A)"/>
    <property type="match status" value="1"/>
</dbReference>
<evidence type="ECO:0000256" key="6">
    <source>
        <dbReference type="ARBA" id="ARBA00022679"/>
    </source>
</evidence>
<dbReference type="HAMAP" id="MF_01849">
    <property type="entry name" value="RNA_methyltr_RlmN"/>
    <property type="match status" value="1"/>
</dbReference>
<keyword evidence="2 12" id="KW-0004">4Fe-4S</keyword>
<dbReference type="PANTHER" id="PTHR30544">
    <property type="entry name" value="23S RRNA METHYLTRANSFERASE"/>
    <property type="match status" value="1"/>
</dbReference>
<evidence type="ECO:0000256" key="1">
    <source>
        <dbReference type="ARBA" id="ARBA00004496"/>
    </source>
</evidence>
<comment type="miscellaneous">
    <text evidence="12">Reaction proceeds by a ping-pong mechanism involving intermediate methylation of a conserved cysteine residue.</text>
</comment>
<comment type="function">
    <text evidence="12">Specifically methylates position 2 of adenine 2503 in 23S rRNA and position 2 of adenine 37 in tRNAs.</text>
</comment>
<dbReference type="Pfam" id="PF04055">
    <property type="entry name" value="Radical_SAM"/>
    <property type="match status" value="1"/>
</dbReference>
<evidence type="ECO:0000256" key="11">
    <source>
        <dbReference type="ARBA" id="ARBA00023014"/>
    </source>
</evidence>
<dbReference type="PIRSF" id="PIRSF006004">
    <property type="entry name" value="CHP00048"/>
    <property type="match status" value="1"/>
</dbReference>
<evidence type="ECO:0000256" key="10">
    <source>
        <dbReference type="ARBA" id="ARBA00023004"/>
    </source>
</evidence>
<gene>
    <name evidence="12 14" type="primary">rlmN</name>
    <name evidence="14" type="ORF">HF878_01265</name>
</gene>
<keyword evidence="3 12" id="KW-0963">Cytoplasm</keyword>
<comment type="cofactor">
    <cofactor evidence="12">
        <name>[4Fe-4S] cluster</name>
        <dbReference type="ChEBI" id="CHEBI:49883"/>
    </cofactor>
    <text evidence="12">Binds 1 [4Fe-4S] cluster. The cluster is coordinated with 3 cysteines and an exchangeable S-adenosyl-L-methionine.</text>
</comment>
<proteinExistence type="inferred from homology"/>
<dbReference type="GO" id="GO:0002935">
    <property type="term" value="F:tRNA (adenine(37)-C2)-methyltransferase activity"/>
    <property type="evidence" value="ECO:0007669"/>
    <property type="project" value="UniProtKB-UniRule"/>
</dbReference>
<evidence type="ECO:0000256" key="5">
    <source>
        <dbReference type="ARBA" id="ARBA00022603"/>
    </source>
</evidence>
<feature type="binding site" evidence="12">
    <location>
        <position position="112"/>
    </location>
    <ligand>
        <name>[4Fe-4S] cluster</name>
        <dbReference type="ChEBI" id="CHEBI:49883"/>
        <note>4Fe-4S-S-AdoMet</note>
    </ligand>
</feature>
<dbReference type="Gene3D" id="3.20.20.70">
    <property type="entry name" value="Aldolase class I"/>
    <property type="match status" value="1"/>
</dbReference>
<dbReference type="InterPro" id="IPR007197">
    <property type="entry name" value="rSAM"/>
</dbReference>
<dbReference type="EMBL" id="JABAFA010000001">
    <property type="protein sequence ID" value="NMD98117.1"/>
    <property type="molecule type" value="Genomic_DNA"/>
</dbReference>
<dbReference type="GO" id="GO:0070040">
    <property type="term" value="F:rRNA (adenine(2503)-C2-)-methyltransferase activity"/>
    <property type="evidence" value="ECO:0007669"/>
    <property type="project" value="UniProtKB-UniRule"/>
</dbReference>
<comment type="caution">
    <text evidence="12">Lacks conserved residue(s) required for the propagation of feature annotation.</text>
</comment>
<evidence type="ECO:0000313" key="15">
    <source>
        <dbReference type="Proteomes" id="UP000543804"/>
    </source>
</evidence>
<dbReference type="RefSeq" id="WP_170076935.1">
    <property type="nucleotide sequence ID" value="NZ_JABAFA010000001.1"/>
</dbReference>
<dbReference type="EC" id="2.1.1.192" evidence="12"/>
<evidence type="ECO:0000313" key="14">
    <source>
        <dbReference type="EMBL" id="NMD98117.1"/>
    </source>
</evidence>
<dbReference type="SUPFAM" id="SSF102114">
    <property type="entry name" value="Radical SAM enzymes"/>
    <property type="match status" value="1"/>
</dbReference>
<reference evidence="14 15" key="1">
    <citation type="submission" date="2020-04" db="EMBL/GenBank/DDBJ databases">
        <authorList>
            <person name="Hitch T.C.A."/>
            <person name="Wylensek D."/>
            <person name="Clavel T."/>
        </authorList>
    </citation>
    <scope>NUCLEOTIDE SEQUENCE [LARGE SCALE GENOMIC DNA]</scope>
    <source>
        <strain evidence="14 15">PG-130-P53-12</strain>
    </source>
</reference>
<feature type="binding site" evidence="12">
    <location>
        <position position="293"/>
    </location>
    <ligand>
        <name>S-adenosyl-L-methionine</name>
        <dbReference type="ChEBI" id="CHEBI:59789"/>
    </ligand>
</feature>
<keyword evidence="5 12" id="KW-0489">Methyltransferase</keyword>
<keyword evidence="11 12" id="KW-0411">Iron-sulfur</keyword>
<dbReference type="GO" id="GO:0070475">
    <property type="term" value="P:rRNA base methylation"/>
    <property type="evidence" value="ECO:0007669"/>
    <property type="project" value="UniProtKB-UniRule"/>
</dbReference>
<comment type="subcellular location">
    <subcellularLocation>
        <location evidence="1 12">Cytoplasm</location>
    </subcellularLocation>
</comment>
<organism evidence="14 15">
    <name type="scientific">Selenomonas bovis</name>
    <dbReference type="NCBI Taxonomy" id="416586"/>
    <lineage>
        <taxon>Bacteria</taxon>
        <taxon>Bacillati</taxon>
        <taxon>Bacillota</taxon>
        <taxon>Negativicutes</taxon>
        <taxon>Selenomonadales</taxon>
        <taxon>Selenomonadaceae</taxon>
        <taxon>Selenomonas</taxon>
    </lineage>
</organism>
<feature type="binding site" evidence="12">
    <location>
        <begin position="162"/>
        <end position="163"/>
    </location>
    <ligand>
        <name>S-adenosyl-L-methionine</name>
        <dbReference type="ChEBI" id="CHEBI:59789"/>
    </ligand>
</feature>
<comment type="similarity">
    <text evidence="12">Belongs to the radical SAM superfamily. RlmN family.</text>
</comment>
<accession>A0A848B9U7</accession>
<keyword evidence="4 12" id="KW-0698">rRNA processing</keyword>
<keyword evidence="12" id="KW-1015">Disulfide bond</keyword>
<keyword evidence="10 12" id="KW-0408">Iron</keyword>
<dbReference type="InterPro" id="IPR040072">
    <property type="entry name" value="Methyltransferase_A"/>
</dbReference>
<dbReference type="PROSITE" id="PS51918">
    <property type="entry name" value="RADICAL_SAM"/>
    <property type="match status" value="1"/>
</dbReference>
<dbReference type="InterPro" id="IPR027492">
    <property type="entry name" value="RNA_MTrfase_RlmN"/>
</dbReference>
<dbReference type="InterPro" id="IPR048641">
    <property type="entry name" value="RlmN_N"/>
</dbReference>
<keyword evidence="7 12" id="KW-0949">S-adenosyl-L-methionine</keyword>
<evidence type="ECO:0000256" key="3">
    <source>
        <dbReference type="ARBA" id="ARBA00022490"/>
    </source>
</evidence>
<evidence type="ECO:0000256" key="8">
    <source>
        <dbReference type="ARBA" id="ARBA00022694"/>
    </source>
</evidence>
<evidence type="ECO:0000256" key="4">
    <source>
        <dbReference type="ARBA" id="ARBA00022552"/>
    </source>
</evidence>
<feature type="domain" description="Radical SAM core" evidence="13">
    <location>
        <begin position="98"/>
        <end position="331"/>
    </location>
</feature>
<name>A0A848B9U7_9FIRM</name>
<dbReference type="Gene3D" id="1.10.150.530">
    <property type="match status" value="1"/>
</dbReference>
<feature type="active site" description="S-methylcysteine intermediate" evidence="12">
    <location>
        <position position="336"/>
    </location>
</feature>
<dbReference type="FunFam" id="3.20.20.70:FF:000014">
    <property type="entry name" value="Probable dual-specificity RNA methyltransferase RlmN"/>
    <property type="match status" value="1"/>
</dbReference>
<evidence type="ECO:0000259" key="13">
    <source>
        <dbReference type="PROSITE" id="PS51918"/>
    </source>
</evidence>
<dbReference type="SFLD" id="SFLDS00029">
    <property type="entry name" value="Radical_SAM"/>
    <property type="match status" value="1"/>
</dbReference>
<dbReference type="NCBIfam" id="TIGR00048">
    <property type="entry name" value="rRNA_mod_RlmN"/>
    <property type="match status" value="1"/>
</dbReference>
<dbReference type="InterPro" id="IPR004383">
    <property type="entry name" value="rRNA_lsu_MTrfase_RlmN/Cfr"/>
</dbReference>